<gene>
    <name evidence="3" type="ORF">RM479_09730</name>
</gene>
<feature type="domain" description="DUF4126" evidence="2">
    <location>
        <begin position="5"/>
        <end position="191"/>
    </location>
</feature>
<evidence type="ECO:0000313" key="4">
    <source>
        <dbReference type="Proteomes" id="UP001183390"/>
    </source>
</evidence>
<dbReference type="Pfam" id="PF13548">
    <property type="entry name" value="DUF4126"/>
    <property type="match status" value="1"/>
</dbReference>
<accession>A0ABU2M7S9</accession>
<feature type="transmembrane region" description="Helical" evidence="1">
    <location>
        <begin position="161"/>
        <end position="189"/>
    </location>
</feature>
<evidence type="ECO:0000259" key="2">
    <source>
        <dbReference type="Pfam" id="PF13548"/>
    </source>
</evidence>
<feature type="transmembrane region" description="Helical" evidence="1">
    <location>
        <begin position="42"/>
        <end position="63"/>
    </location>
</feature>
<keyword evidence="4" id="KW-1185">Reference proteome</keyword>
<dbReference type="InterPro" id="IPR025196">
    <property type="entry name" value="DUF4126"/>
</dbReference>
<feature type="transmembrane region" description="Helical" evidence="1">
    <location>
        <begin position="113"/>
        <end position="131"/>
    </location>
</feature>
<sequence>MLTALTGIGLSSAAGLNAYIPLLLVGLIARFTDLLPLGDSWTWLEHPITLIVLTVLLVVEFLADKFPAVDSVNDIIQTVVRPSSGGIVFGAGASSVELSEITGAASGAATGDGFSWGPVIAGVVIALGFHLVKSLGRLAANSMSAGCAAPFVSFFEDVVSFLTSIVAILLPVLILVVFPALVVAGVWLVRRSRRSRAERREAVDPGAPA</sequence>
<dbReference type="RefSeq" id="WP_311511398.1">
    <property type="nucleotide sequence ID" value="NZ_JAVREP010000005.1"/>
</dbReference>
<keyword evidence="1" id="KW-0472">Membrane</keyword>
<name>A0ABU2M7S9_9ACTN</name>
<keyword evidence="1" id="KW-1133">Transmembrane helix</keyword>
<keyword evidence="1" id="KW-0812">Transmembrane</keyword>
<evidence type="ECO:0000313" key="3">
    <source>
        <dbReference type="EMBL" id="MDT0328687.1"/>
    </source>
</evidence>
<dbReference type="Proteomes" id="UP001183390">
    <property type="component" value="Unassembled WGS sequence"/>
</dbReference>
<dbReference type="EMBL" id="JAVREP010000005">
    <property type="protein sequence ID" value="MDT0328687.1"/>
    <property type="molecule type" value="Genomic_DNA"/>
</dbReference>
<organism evidence="3 4">
    <name type="scientific">Nocardiopsis lambiniae</name>
    <dbReference type="NCBI Taxonomy" id="3075539"/>
    <lineage>
        <taxon>Bacteria</taxon>
        <taxon>Bacillati</taxon>
        <taxon>Actinomycetota</taxon>
        <taxon>Actinomycetes</taxon>
        <taxon>Streptosporangiales</taxon>
        <taxon>Nocardiopsidaceae</taxon>
        <taxon>Nocardiopsis</taxon>
    </lineage>
</organism>
<protein>
    <submittedName>
        <fullName evidence="3">DUF4126 domain-containing protein</fullName>
    </submittedName>
</protein>
<proteinExistence type="predicted"/>
<reference evidence="4" key="1">
    <citation type="submission" date="2023-07" db="EMBL/GenBank/DDBJ databases">
        <title>30 novel species of actinomycetes from the DSMZ collection.</title>
        <authorList>
            <person name="Nouioui I."/>
        </authorList>
    </citation>
    <scope>NUCLEOTIDE SEQUENCE [LARGE SCALE GENOMIC DNA]</scope>
    <source>
        <strain evidence="4">DSM 44743</strain>
    </source>
</reference>
<evidence type="ECO:0000256" key="1">
    <source>
        <dbReference type="SAM" id="Phobius"/>
    </source>
</evidence>
<comment type="caution">
    <text evidence="3">The sequence shown here is derived from an EMBL/GenBank/DDBJ whole genome shotgun (WGS) entry which is preliminary data.</text>
</comment>